<name>A0A0V1LBM0_9BILA</name>
<reference evidence="1 2" key="1">
    <citation type="submission" date="2015-05" db="EMBL/GenBank/DDBJ databases">
        <title>Evolution of Trichinella species and genotypes.</title>
        <authorList>
            <person name="Korhonen P.K."/>
            <person name="Edoardo P."/>
            <person name="Giuseppe L.R."/>
            <person name="Gasser R.B."/>
        </authorList>
    </citation>
    <scope>NUCLEOTIDE SEQUENCE [LARGE SCALE GENOMIC DNA]</scope>
    <source>
        <strain evidence="1">ISS10</strain>
    </source>
</reference>
<protein>
    <submittedName>
        <fullName evidence="1">Uncharacterized protein</fullName>
    </submittedName>
</protein>
<dbReference type="OrthoDB" id="5935437at2759"/>
<dbReference type="AlphaFoldDB" id="A0A0V1LBM0"/>
<gene>
    <name evidence="1" type="ORF">T02_15916</name>
</gene>
<keyword evidence="2" id="KW-1185">Reference proteome</keyword>
<evidence type="ECO:0000313" key="2">
    <source>
        <dbReference type="Proteomes" id="UP000054721"/>
    </source>
</evidence>
<accession>A0A0V1LBM0</accession>
<proteinExistence type="predicted"/>
<comment type="caution">
    <text evidence="1">The sequence shown here is derived from an EMBL/GenBank/DDBJ whole genome shotgun (WGS) entry which is preliminary data.</text>
</comment>
<evidence type="ECO:0000313" key="1">
    <source>
        <dbReference type="EMBL" id="KRZ56885.1"/>
    </source>
</evidence>
<organism evidence="1 2">
    <name type="scientific">Trichinella nativa</name>
    <dbReference type="NCBI Taxonomy" id="6335"/>
    <lineage>
        <taxon>Eukaryota</taxon>
        <taxon>Metazoa</taxon>
        <taxon>Ecdysozoa</taxon>
        <taxon>Nematoda</taxon>
        <taxon>Enoplea</taxon>
        <taxon>Dorylaimia</taxon>
        <taxon>Trichinellida</taxon>
        <taxon>Trichinellidae</taxon>
        <taxon>Trichinella</taxon>
    </lineage>
</organism>
<dbReference type="Proteomes" id="UP000054721">
    <property type="component" value="Unassembled WGS sequence"/>
</dbReference>
<feature type="non-terminal residue" evidence="1">
    <location>
        <position position="183"/>
    </location>
</feature>
<sequence>MVYRYKSIHLIFGKNIFFQKFQNFMVEECNPHDYSSSDQEAHTALLLNTIFNFKPIGKYDGDLVKIYRRPKRATQLIRLMFLHYAQMIITRSCPYSYRFSSLTQSTEPAQNEALLQRTTEQICSNVYIHSDFSIDIDLVQNREAVEKKCISSGYRKIASVNHVDVFVGPTRECEAWQKIIRRL</sequence>
<dbReference type="EMBL" id="JYDW01000085">
    <property type="protein sequence ID" value="KRZ56885.1"/>
    <property type="molecule type" value="Genomic_DNA"/>
</dbReference>